<sequence>MGLAGRLRPRRLAEEAKESRPMESEHTVVEINITLLLLRKFGNLIDKVFFQQRKKLASSNLLASFHKLLRQSQKNY</sequence>
<name>A0ABX2ZTP7_9BACI</name>
<keyword evidence="3" id="KW-1185">Reference proteome</keyword>
<feature type="compositionally biased region" description="Basic and acidic residues" evidence="1">
    <location>
        <begin position="11"/>
        <end position="24"/>
    </location>
</feature>
<evidence type="ECO:0000313" key="3">
    <source>
        <dbReference type="Proteomes" id="UP000094580"/>
    </source>
</evidence>
<evidence type="ECO:0000313" key="2">
    <source>
        <dbReference type="EMBL" id="ODG93126.1"/>
    </source>
</evidence>
<gene>
    <name evidence="2" type="ORF">BED47_16585</name>
</gene>
<dbReference type="EMBL" id="MDKC01000003">
    <property type="protein sequence ID" value="ODG93126.1"/>
    <property type="molecule type" value="Genomic_DNA"/>
</dbReference>
<accession>A0ABX2ZTP7</accession>
<evidence type="ECO:0000256" key="1">
    <source>
        <dbReference type="SAM" id="MobiDB-lite"/>
    </source>
</evidence>
<feature type="region of interest" description="Disordered" evidence="1">
    <location>
        <begin position="1"/>
        <end position="24"/>
    </location>
</feature>
<reference evidence="2 3" key="1">
    <citation type="submission" date="2016-07" db="EMBL/GenBank/DDBJ databases">
        <authorList>
            <person name="Townsley L."/>
            <person name="Shank E.A."/>
        </authorList>
    </citation>
    <scope>NUCLEOTIDE SEQUENCE [LARGE SCALE GENOMIC DNA]</scope>
    <source>
        <strain evidence="2 3">CH01</strain>
    </source>
</reference>
<organism evidence="2 3">
    <name type="scientific">Gottfriedia luciferensis</name>
    <dbReference type="NCBI Taxonomy" id="178774"/>
    <lineage>
        <taxon>Bacteria</taxon>
        <taxon>Bacillati</taxon>
        <taxon>Bacillota</taxon>
        <taxon>Bacilli</taxon>
        <taxon>Bacillales</taxon>
        <taxon>Bacillaceae</taxon>
        <taxon>Gottfriedia</taxon>
    </lineage>
</organism>
<dbReference type="Proteomes" id="UP000094580">
    <property type="component" value="Unassembled WGS sequence"/>
</dbReference>
<comment type="caution">
    <text evidence="2">The sequence shown here is derived from an EMBL/GenBank/DDBJ whole genome shotgun (WGS) entry which is preliminary data.</text>
</comment>
<proteinExistence type="predicted"/>
<protein>
    <submittedName>
        <fullName evidence="2">Uncharacterized protein</fullName>
    </submittedName>
</protein>